<keyword evidence="3" id="KW-1185">Reference proteome</keyword>
<dbReference type="OrthoDB" id="5293819at2"/>
<dbReference type="EMBL" id="QYUQ01000002">
    <property type="protein sequence ID" value="RJG03440.1"/>
    <property type="molecule type" value="Genomic_DNA"/>
</dbReference>
<dbReference type="RefSeq" id="WP_119786933.1">
    <property type="nucleotide sequence ID" value="NZ_QYUQ01000002.1"/>
</dbReference>
<dbReference type="Proteomes" id="UP000266327">
    <property type="component" value="Unassembled WGS sequence"/>
</dbReference>
<reference evidence="3" key="1">
    <citation type="submission" date="2018-09" db="EMBL/GenBank/DDBJ databases">
        <authorList>
            <person name="Zhu H."/>
        </authorList>
    </citation>
    <scope>NUCLEOTIDE SEQUENCE [LARGE SCALE GENOMIC DNA]</scope>
    <source>
        <strain evidence="3">K1S02-23</strain>
    </source>
</reference>
<organism evidence="2 3">
    <name type="scientific">Noviherbaspirillum sedimenti</name>
    <dbReference type="NCBI Taxonomy" id="2320865"/>
    <lineage>
        <taxon>Bacteria</taxon>
        <taxon>Pseudomonadati</taxon>
        <taxon>Pseudomonadota</taxon>
        <taxon>Betaproteobacteria</taxon>
        <taxon>Burkholderiales</taxon>
        <taxon>Oxalobacteraceae</taxon>
        <taxon>Noviherbaspirillum</taxon>
    </lineage>
</organism>
<gene>
    <name evidence="2" type="ORF">D3878_19090</name>
</gene>
<comment type="caution">
    <text evidence="2">The sequence shown here is derived from an EMBL/GenBank/DDBJ whole genome shotgun (WGS) entry which is preliminary data.</text>
</comment>
<evidence type="ECO:0000259" key="1">
    <source>
        <dbReference type="Pfam" id="PF06983"/>
    </source>
</evidence>
<dbReference type="InterPro" id="IPR029068">
    <property type="entry name" value="Glyas_Bleomycin-R_OHBP_Dase"/>
</dbReference>
<dbReference type="Pfam" id="PF06983">
    <property type="entry name" value="3-dmu-9_3-mt"/>
    <property type="match status" value="1"/>
</dbReference>
<dbReference type="InterPro" id="IPR028973">
    <property type="entry name" value="PhnB-like"/>
</dbReference>
<evidence type="ECO:0000313" key="3">
    <source>
        <dbReference type="Proteomes" id="UP000266327"/>
    </source>
</evidence>
<protein>
    <recommendedName>
        <fullName evidence="1">PhnB-like domain-containing protein</fullName>
    </recommendedName>
</protein>
<accession>A0A3A3GR54</accession>
<dbReference type="Gene3D" id="3.30.720.100">
    <property type="match status" value="1"/>
</dbReference>
<sequence>MQKITPFLGFDHQTEEAANFYAAIFRNARIDSIARYGEAGPGPAGSVMKRKG</sequence>
<feature type="domain" description="PhnB-like" evidence="1">
    <location>
        <begin position="2"/>
        <end position="49"/>
    </location>
</feature>
<dbReference type="SUPFAM" id="SSF54593">
    <property type="entry name" value="Glyoxalase/Bleomycin resistance protein/Dihydroxybiphenyl dioxygenase"/>
    <property type="match status" value="1"/>
</dbReference>
<dbReference type="AlphaFoldDB" id="A0A3A3GR54"/>
<evidence type="ECO:0000313" key="2">
    <source>
        <dbReference type="EMBL" id="RJG03440.1"/>
    </source>
</evidence>
<proteinExistence type="predicted"/>
<name>A0A3A3GR54_9BURK</name>